<dbReference type="EMBL" id="AGNL01017655">
    <property type="protein sequence ID" value="EJK64089.1"/>
    <property type="molecule type" value="Genomic_DNA"/>
</dbReference>
<dbReference type="Proteomes" id="UP000266841">
    <property type="component" value="Unassembled WGS sequence"/>
</dbReference>
<name>K0SGH2_THAOC</name>
<keyword evidence="3" id="KW-1185">Reference proteome</keyword>
<reference evidence="2 3" key="1">
    <citation type="journal article" date="2012" name="Genome Biol.">
        <title>Genome and low-iron response of an oceanic diatom adapted to chronic iron limitation.</title>
        <authorList>
            <person name="Lommer M."/>
            <person name="Specht M."/>
            <person name="Roy A.S."/>
            <person name="Kraemer L."/>
            <person name="Andreson R."/>
            <person name="Gutowska M.A."/>
            <person name="Wolf J."/>
            <person name="Bergner S.V."/>
            <person name="Schilhabel M.B."/>
            <person name="Klostermeier U.C."/>
            <person name="Beiko R.G."/>
            <person name="Rosenstiel P."/>
            <person name="Hippler M."/>
            <person name="Laroche J."/>
        </authorList>
    </citation>
    <scope>NUCLEOTIDE SEQUENCE [LARGE SCALE GENOMIC DNA]</scope>
    <source>
        <strain evidence="2 3">CCMP1005</strain>
    </source>
</reference>
<feature type="region of interest" description="Disordered" evidence="1">
    <location>
        <begin position="1"/>
        <end position="29"/>
    </location>
</feature>
<evidence type="ECO:0000313" key="3">
    <source>
        <dbReference type="Proteomes" id="UP000266841"/>
    </source>
</evidence>
<feature type="non-terminal residue" evidence="2">
    <location>
        <position position="220"/>
    </location>
</feature>
<evidence type="ECO:0000256" key="1">
    <source>
        <dbReference type="SAM" id="MobiDB-lite"/>
    </source>
</evidence>
<evidence type="ECO:0000313" key="2">
    <source>
        <dbReference type="EMBL" id="EJK64089.1"/>
    </source>
</evidence>
<protein>
    <submittedName>
        <fullName evidence="2">Uncharacterized protein</fullName>
    </submittedName>
</protein>
<accession>K0SGH2</accession>
<dbReference type="AlphaFoldDB" id="K0SGH2"/>
<comment type="caution">
    <text evidence="2">The sequence shown here is derived from an EMBL/GenBank/DDBJ whole genome shotgun (WGS) entry which is preliminary data.</text>
</comment>
<sequence>MRAAPSAPRDGRVLDFSGSEGRSKSPRKTMRLRMEEGGVEISETVLVPLVALETERLMRDKYLPSTAAGDFSVCVPCVPVAVSRPNPQNAAAWDFWMAKGAGSPLFLREGSNNRGEIRFEEKEAPDLQRTRGCERIAFGFNAAPSPPLSHTTEHFARAGRNRRAKGRWIAFYIEQRSISRISKVRARQVKMDPDEEMEEYCHGDRLPHRADGDAVSGPGM</sequence>
<organism evidence="2 3">
    <name type="scientific">Thalassiosira oceanica</name>
    <name type="common">Marine diatom</name>
    <dbReference type="NCBI Taxonomy" id="159749"/>
    <lineage>
        <taxon>Eukaryota</taxon>
        <taxon>Sar</taxon>
        <taxon>Stramenopiles</taxon>
        <taxon>Ochrophyta</taxon>
        <taxon>Bacillariophyta</taxon>
        <taxon>Coscinodiscophyceae</taxon>
        <taxon>Thalassiosirophycidae</taxon>
        <taxon>Thalassiosirales</taxon>
        <taxon>Thalassiosiraceae</taxon>
        <taxon>Thalassiosira</taxon>
    </lineage>
</organism>
<proteinExistence type="predicted"/>
<gene>
    <name evidence="2" type="ORF">THAOC_15210</name>
</gene>